<dbReference type="OrthoDB" id="8215804at2"/>
<evidence type="ECO:0000256" key="6">
    <source>
        <dbReference type="SAM" id="Phobius"/>
    </source>
</evidence>
<dbReference type="AlphaFoldDB" id="A0A242NJ71"/>
<evidence type="ECO:0000256" key="1">
    <source>
        <dbReference type="ARBA" id="ARBA00004141"/>
    </source>
</evidence>
<gene>
    <name evidence="9" type="ORF">B6C91_06725</name>
    <name evidence="8" type="ORF">B6D08_04695</name>
</gene>
<reference evidence="10 11" key="1">
    <citation type="submission" date="2017-03" db="EMBL/GenBank/DDBJ databases">
        <title>Comparative genomics of honeybee gut symbionts reveal geographically distinct and subgroup specific antibiotic resistance.</title>
        <authorList>
            <person name="Ludvigsen J."/>
            <person name="Porcellato D."/>
            <person name="Labee-Lund T.M."/>
            <person name="Amdam G.V."/>
            <person name="Rudi K."/>
        </authorList>
    </citation>
    <scope>NUCLEOTIDE SEQUENCE [LARGE SCALE GENOMIC DNA]</scope>
    <source>
        <strain evidence="8 11">A-7-12</strain>
        <strain evidence="9 10">A-9-12</strain>
    </source>
</reference>
<keyword evidence="3 6" id="KW-0812">Transmembrane</keyword>
<evidence type="ECO:0000256" key="2">
    <source>
        <dbReference type="ARBA" id="ARBA00008333"/>
    </source>
</evidence>
<proteinExistence type="inferred from homology"/>
<evidence type="ECO:0000256" key="3">
    <source>
        <dbReference type="ARBA" id="ARBA00022692"/>
    </source>
</evidence>
<evidence type="ECO:0000313" key="11">
    <source>
        <dbReference type="Proteomes" id="UP000194977"/>
    </source>
</evidence>
<feature type="transmembrane region" description="Helical" evidence="6">
    <location>
        <begin position="177"/>
        <end position="199"/>
    </location>
</feature>
<feature type="transmembrane region" description="Helical" evidence="6">
    <location>
        <begin position="249"/>
        <end position="266"/>
    </location>
</feature>
<protein>
    <submittedName>
        <fullName evidence="8">Iron permease</fullName>
    </submittedName>
</protein>
<dbReference type="Pfam" id="PF03239">
    <property type="entry name" value="FTR1"/>
    <property type="match status" value="1"/>
</dbReference>
<feature type="transmembrane region" description="Helical" evidence="6">
    <location>
        <begin position="139"/>
        <end position="165"/>
    </location>
</feature>
<accession>A0A242NJ71</accession>
<dbReference type="InterPro" id="IPR004923">
    <property type="entry name" value="FTR1/Fip1/EfeU"/>
</dbReference>
<feature type="transmembrane region" description="Helical" evidence="6">
    <location>
        <begin position="320"/>
        <end position="340"/>
    </location>
</feature>
<dbReference type="Proteomes" id="UP000194977">
    <property type="component" value="Unassembled WGS sequence"/>
</dbReference>
<comment type="similarity">
    <text evidence="2">Belongs to the oxidase-dependent Fe transporter (OFeT) (TC 9.A.10.1) family.</text>
</comment>
<feature type="signal peptide" evidence="7">
    <location>
        <begin position="1"/>
        <end position="24"/>
    </location>
</feature>
<feature type="transmembrane region" description="Helical" evidence="6">
    <location>
        <begin position="289"/>
        <end position="308"/>
    </location>
</feature>
<feature type="transmembrane region" description="Helical" evidence="6">
    <location>
        <begin position="372"/>
        <end position="389"/>
    </location>
</feature>
<evidence type="ECO:0000313" key="9">
    <source>
        <dbReference type="EMBL" id="OTQ10150.1"/>
    </source>
</evidence>
<keyword evidence="7" id="KW-0732">Signal</keyword>
<dbReference type="Proteomes" id="UP000194800">
    <property type="component" value="Unassembled WGS sequence"/>
</dbReference>
<evidence type="ECO:0000256" key="5">
    <source>
        <dbReference type="ARBA" id="ARBA00023136"/>
    </source>
</evidence>
<sequence length="399" mass="44345">MKKFFTLALLLIASLVAFAPSSYANEKQYKSWNEIIDEMDVILNDAYDIYFMKDADRAKERVNNAYFGFYEKHGVERAVMSYISGKRGTDTEYQFAKIKRLMTNGAPNKTVRAEIDVILKMLHEDANDLDGKKESGLSVFFASFIIIFREGLEAILVIAAISAYLVRTNNKPMLKVVYLSSMVAILASILAAIALHTVVGLSGANQEIMEGGAMLLATVVLLFVSNWMVSKAEAEAWKSYVEGKVQTAVTTGSSFALGFAAFLAVFREGAETIIFYQAMLADAKEHMDMVWYGLGVGTIILTFIFFVIRFGAVRLPLKPFFICTSMLMYLMAIAFAGGGVKELQEADIIPVTPVDFIHSVEILGIYPTVETLIPQVIMVLIVVLSVMYYKKGKNNKKEQ</sequence>
<comment type="caution">
    <text evidence="8">The sequence shown here is derived from an EMBL/GenBank/DDBJ whole genome shotgun (WGS) entry which is preliminary data.</text>
</comment>
<dbReference type="EMBL" id="NART01000023">
    <property type="protein sequence ID" value="OTQ10150.1"/>
    <property type="molecule type" value="Genomic_DNA"/>
</dbReference>
<dbReference type="RefSeq" id="WP_086271698.1">
    <property type="nucleotide sequence ID" value="NZ_MZNE01000002.1"/>
</dbReference>
<name>A0A242NJ71_9GAMM</name>
<dbReference type="PANTHER" id="PTHR31632:SF2">
    <property type="entry name" value="PLASMA MEMBRANE IRON PERMEASE"/>
    <property type="match status" value="1"/>
</dbReference>
<feature type="transmembrane region" description="Helical" evidence="6">
    <location>
        <begin position="211"/>
        <end position="229"/>
    </location>
</feature>
<evidence type="ECO:0000313" key="10">
    <source>
        <dbReference type="Proteomes" id="UP000194800"/>
    </source>
</evidence>
<keyword evidence="5 6" id="KW-0472">Membrane</keyword>
<feature type="chain" id="PRO_5012286364" evidence="7">
    <location>
        <begin position="25"/>
        <end position="399"/>
    </location>
</feature>
<evidence type="ECO:0000256" key="7">
    <source>
        <dbReference type="SAM" id="SignalP"/>
    </source>
</evidence>
<evidence type="ECO:0000256" key="4">
    <source>
        <dbReference type="ARBA" id="ARBA00022989"/>
    </source>
</evidence>
<comment type="subcellular location">
    <subcellularLocation>
        <location evidence="1">Membrane</location>
        <topology evidence="1">Multi-pass membrane protein</topology>
    </subcellularLocation>
</comment>
<dbReference type="GO" id="GO:0015093">
    <property type="term" value="F:ferrous iron transmembrane transporter activity"/>
    <property type="evidence" value="ECO:0007669"/>
    <property type="project" value="TreeGrafter"/>
</dbReference>
<dbReference type="EMBL" id="NARP01000009">
    <property type="protein sequence ID" value="OTQ00412.1"/>
    <property type="molecule type" value="Genomic_DNA"/>
</dbReference>
<dbReference type="GO" id="GO:0033573">
    <property type="term" value="C:high-affinity iron permease complex"/>
    <property type="evidence" value="ECO:0007669"/>
    <property type="project" value="InterPro"/>
</dbReference>
<organism evidence="8 11">
    <name type="scientific">Gilliamella apicola</name>
    <dbReference type="NCBI Taxonomy" id="1196095"/>
    <lineage>
        <taxon>Bacteria</taxon>
        <taxon>Pseudomonadati</taxon>
        <taxon>Pseudomonadota</taxon>
        <taxon>Gammaproteobacteria</taxon>
        <taxon>Orbales</taxon>
        <taxon>Orbaceae</taxon>
        <taxon>Gilliamella</taxon>
    </lineage>
</organism>
<dbReference type="PANTHER" id="PTHR31632">
    <property type="entry name" value="IRON TRANSPORTER FTH1"/>
    <property type="match status" value="1"/>
</dbReference>
<keyword evidence="4 6" id="KW-1133">Transmembrane helix</keyword>
<keyword evidence="10" id="KW-1185">Reference proteome</keyword>
<evidence type="ECO:0000313" key="8">
    <source>
        <dbReference type="EMBL" id="OTQ00412.1"/>
    </source>
</evidence>